<dbReference type="Pfam" id="PF06810">
    <property type="entry name" value="Phage_scaffold"/>
    <property type="match status" value="1"/>
</dbReference>
<feature type="region of interest" description="Disordered" evidence="1">
    <location>
        <begin position="116"/>
        <end position="160"/>
    </location>
</feature>
<evidence type="ECO:0000256" key="1">
    <source>
        <dbReference type="SAM" id="MobiDB-lite"/>
    </source>
</evidence>
<dbReference type="EMBL" id="MWML01000013">
    <property type="protein sequence ID" value="TCG09397.1"/>
    <property type="molecule type" value="Genomic_DNA"/>
</dbReference>
<gene>
    <name evidence="2" type="ORF">BZM27_06005</name>
</gene>
<proteinExistence type="predicted"/>
<evidence type="ECO:0000313" key="3">
    <source>
        <dbReference type="Proteomes" id="UP000294200"/>
    </source>
</evidence>
<protein>
    <recommendedName>
        <fullName evidence="4">Scaffolding protein</fullName>
    </recommendedName>
</protein>
<dbReference type="Proteomes" id="UP000294200">
    <property type="component" value="Unassembled WGS sequence"/>
</dbReference>
<name>A0A4R0XPB4_9BURK</name>
<accession>A0A4R0XPB4</accession>
<dbReference type="InterPro" id="IPR009636">
    <property type="entry name" value="SCAF"/>
</dbReference>
<feature type="compositionally biased region" description="Basic and acidic residues" evidence="1">
    <location>
        <begin position="130"/>
        <end position="160"/>
    </location>
</feature>
<reference evidence="2 3" key="1">
    <citation type="submission" date="2017-02" db="EMBL/GenBank/DDBJ databases">
        <title>Paraburkholderia sophoroidis sp. nov. and Paraburkholderia steynii sp. nov. rhizobial symbionts of the fynbos legume Hypocalyptus sophoroides.</title>
        <authorList>
            <person name="Steenkamp E.T."/>
            <person name="Beukes C.W."/>
            <person name="Van Zyl E."/>
            <person name="Avontuur J."/>
            <person name="Chan W.Y."/>
            <person name="Hassen A."/>
            <person name="Palmer M."/>
            <person name="Mthombeni L."/>
            <person name="Phalane F."/>
            <person name="Sereme K."/>
            <person name="Venter S.N."/>
        </authorList>
    </citation>
    <scope>NUCLEOTIDE SEQUENCE [LARGE SCALE GENOMIC DNA]</scope>
    <source>
        <strain evidence="2 3">HC1.1ba</strain>
    </source>
</reference>
<feature type="compositionally biased region" description="Basic and acidic residues" evidence="1">
    <location>
        <begin position="14"/>
        <end position="60"/>
    </location>
</feature>
<organism evidence="2 3">
    <name type="scientific">Paraburkholderia steynii</name>
    <dbReference type="NCBI Taxonomy" id="1245441"/>
    <lineage>
        <taxon>Bacteria</taxon>
        <taxon>Pseudomonadati</taxon>
        <taxon>Pseudomonadota</taxon>
        <taxon>Betaproteobacteria</taxon>
        <taxon>Burkholderiales</taxon>
        <taxon>Burkholderiaceae</taxon>
        <taxon>Paraburkholderia</taxon>
    </lineage>
</organism>
<feature type="region of interest" description="Disordered" evidence="1">
    <location>
        <begin position="1"/>
        <end position="60"/>
    </location>
</feature>
<evidence type="ECO:0000313" key="2">
    <source>
        <dbReference type="EMBL" id="TCG09397.1"/>
    </source>
</evidence>
<comment type="caution">
    <text evidence="2">The sequence shown here is derived from an EMBL/GenBank/DDBJ whole genome shotgun (WGS) entry which is preliminary data.</text>
</comment>
<dbReference type="AlphaFoldDB" id="A0A4R0XPB4"/>
<evidence type="ECO:0008006" key="4">
    <source>
        <dbReference type="Google" id="ProtNLM"/>
    </source>
</evidence>
<sequence>MQELRQENASYRTRAIEAERKAQEAETKATKAAEEAEARAKKASDDADAKVRESHTASEQRIIRAELKAEALKAGMVDLDGLKLADLSSIKIDDKGEVTGATELMAALKESKPYLFKEASSSSSTQTPPPKEKAKPFDARTATPEERAAKAREMGLHIKQ</sequence>
<keyword evidence="3" id="KW-1185">Reference proteome</keyword>